<evidence type="ECO:0000256" key="1">
    <source>
        <dbReference type="ARBA" id="ARBA00008007"/>
    </source>
</evidence>
<gene>
    <name evidence="3" type="ORF">V0U79_06805</name>
</gene>
<accession>A0ABU7LQ72</accession>
<organism evidence="3 4">
    <name type="scientific">Hyphobacterium lacteum</name>
    <dbReference type="NCBI Taxonomy" id="3116575"/>
    <lineage>
        <taxon>Bacteria</taxon>
        <taxon>Pseudomonadati</taxon>
        <taxon>Pseudomonadota</taxon>
        <taxon>Alphaproteobacteria</taxon>
        <taxon>Maricaulales</taxon>
        <taxon>Maricaulaceae</taxon>
        <taxon>Hyphobacterium</taxon>
    </lineage>
</organism>
<dbReference type="Gene3D" id="3.40.50.2020">
    <property type="match status" value="1"/>
</dbReference>
<dbReference type="PANTHER" id="PTHR47505">
    <property type="entry name" value="DNA UTILIZATION PROTEIN YHGH"/>
    <property type="match status" value="1"/>
</dbReference>
<dbReference type="RefSeq" id="WP_330198729.1">
    <property type="nucleotide sequence ID" value="NZ_JAZDRP010000003.1"/>
</dbReference>
<dbReference type="Pfam" id="PF00156">
    <property type="entry name" value="Pribosyltran"/>
    <property type="match status" value="1"/>
</dbReference>
<dbReference type="InterPro" id="IPR029057">
    <property type="entry name" value="PRTase-like"/>
</dbReference>
<dbReference type="PANTHER" id="PTHR47505:SF1">
    <property type="entry name" value="DNA UTILIZATION PROTEIN YHGH"/>
    <property type="match status" value="1"/>
</dbReference>
<evidence type="ECO:0000313" key="4">
    <source>
        <dbReference type="Proteomes" id="UP001354971"/>
    </source>
</evidence>
<comment type="similarity">
    <text evidence="1">Belongs to the ComF/GntX family.</text>
</comment>
<name>A0ABU7LQ72_9PROT</name>
<keyword evidence="4" id="KW-1185">Reference proteome</keyword>
<evidence type="ECO:0000259" key="2">
    <source>
        <dbReference type="Pfam" id="PF00156"/>
    </source>
</evidence>
<sequence>MHSCLRYGAAGALKKAGSAIADVLWPPVSPLTGETVGARGQLEADTWSRIHFLAAPWCETCGLPFSFPVGAGAECAACIARPPRTNKARAALAYGDVSRRLVLDFKHGGRLDALDQMARWMVHAGKDGLAGAQALIPVPLHPSRLFSRRFNQSALLADSMSRQTGIPLETGWLVRSRRTPTQAGQSGRGRRRNVEGAFRVTAEGQHSLPGKTVVLIDDVMTTGATFEACAAPLLRAGASVVNAVAIARVVKPTDPTT</sequence>
<comment type="caution">
    <text evidence="3">The sequence shown here is derived from an EMBL/GenBank/DDBJ whole genome shotgun (WGS) entry which is preliminary data.</text>
</comment>
<dbReference type="CDD" id="cd06223">
    <property type="entry name" value="PRTases_typeI"/>
    <property type="match status" value="1"/>
</dbReference>
<proteinExistence type="inferred from homology"/>
<dbReference type="InterPro" id="IPR000836">
    <property type="entry name" value="PRTase_dom"/>
</dbReference>
<dbReference type="InterPro" id="IPR051910">
    <property type="entry name" value="ComF/GntX_DNA_util-trans"/>
</dbReference>
<dbReference type="Proteomes" id="UP001354971">
    <property type="component" value="Unassembled WGS sequence"/>
</dbReference>
<dbReference type="EMBL" id="JAZDRP010000003">
    <property type="protein sequence ID" value="MEE2526070.1"/>
    <property type="molecule type" value="Genomic_DNA"/>
</dbReference>
<reference evidence="3 4" key="1">
    <citation type="submission" date="2024-01" db="EMBL/GenBank/DDBJ databases">
        <title>Hyphobacterium bacterium isolated from marine sediment.</title>
        <authorList>
            <person name="Zhao S."/>
        </authorList>
    </citation>
    <scope>NUCLEOTIDE SEQUENCE [LARGE SCALE GENOMIC DNA]</scope>
    <source>
        <strain evidence="4">HN65</strain>
    </source>
</reference>
<protein>
    <submittedName>
        <fullName evidence="3">ComF family protein</fullName>
    </submittedName>
</protein>
<evidence type="ECO:0000313" key="3">
    <source>
        <dbReference type="EMBL" id="MEE2526070.1"/>
    </source>
</evidence>
<feature type="domain" description="Phosphoribosyltransferase" evidence="2">
    <location>
        <begin position="153"/>
        <end position="248"/>
    </location>
</feature>
<dbReference type="SUPFAM" id="SSF53271">
    <property type="entry name" value="PRTase-like"/>
    <property type="match status" value="1"/>
</dbReference>